<protein>
    <submittedName>
        <fullName evidence="2">Protein O-mannosyl-transferase TMTC2-like</fullName>
    </submittedName>
</protein>
<feature type="repeat" description="TPR" evidence="1">
    <location>
        <begin position="47"/>
        <end position="80"/>
    </location>
</feature>
<accession>A0A9Q9XLV3</accession>
<name>A0A9Q9XLV3_CYPCA</name>
<gene>
    <name evidence="2" type="primary">LOC109075701</name>
</gene>
<dbReference type="InterPro" id="IPR019734">
    <property type="entry name" value="TPR_rpt"/>
</dbReference>
<evidence type="ECO:0000313" key="2">
    <source>
        <dbReference type="RefSeq" id="XP_042604230.1"/>
    </source>
</evidence>
<dbReference type="GO" id="GO:0005789">
    <property type="term" value="C:endoplasmic reticulum membrane"/>
    <property type="evidence" value="ECO:0007669"/>
    <property type="project" value="TreeGrafter"/>
</dbReference>
<dbReference type="FunFam" id="1.25.40.10:FF:000130">
    <property type="entry name" value="Transmembrane and tetratricopeptide repeat containing 2"/>
    <property type="match status" value="1"/>
</dbReference>
<dbReference type="InterPro" id="IPR052384">
    <property type="entry name" value="TMTC_O-mannosyltransferase"/>
</dbReference>
<dbReference type="PANTHER" id="PTHR44216">
    <property type="entry name" value="PROTEIN O-MANNOSYL-TRANSFERASE TMTC2"/>
    <property type="match status" value="1"/>
</dbReference>
<dbReference type="GeneID" id="109075701"/>
<dbReference type="AlphaFoldDB" id="A0A9Q9XLV3"/>
<keyword evidence="1" id="KW-0802">TPR repeat</keyword>
<sequence>MAQKAAELDSSESDVLFSAAHMLRQASLNEAVERYYGKAADLRPDHPAALMNLGVILHLNGKLKEAESNYLRVLQLKPDLITQSNLHKLWNVMQKQGLRASGT</sequence>
<dbReference type="Pfam" id="PF00515">
    <property type="entry name" value="TPR_1"/>
    <property type="match status" value="1"/>
</dbReference>
<dbReference type="PANTHER" id="PTHR44216:SF3">
    <property type="entry name" value="PROTEIN O-MANNOSYL-TRANSFERASE TMTC2"/>
    <property type="match status" value="1"/>
</dbReference>
<dbReference type="GO" id="GO:0035269">
    <property type="term" value="P:protein O-linked glycosylation via mannose"/>
    <property type="evidence" value="ECO:0007669"/>
    <property type="project" value="TreeGrafter"/>
</dbReference>
<proteinExistence type="predicted"/>
<dbReference type="RefSeq" id="XP_042604230.1">
    <property type="nucleotide sequence ID" value="XM_042748296.1"/>
</dbReference>
<dbReference type="GO" id="GO:0000030">
    <property type="term" value="F:mannosyltransferase activity"/>
    <property type="evidence" value="ECO:0007669"/>
    <property type="project" value="TreeGrafter"/>
</dbReference>
<dbReference type="PROSITE" id="PS50005">
    <property type="entry name" value="TPR"/>
    <property type="match status" value="1"/>
</dbReference>
<evidence type="ECO:0000256" key="1">
    <source>
        <dbReference type="PROSITE-ProRule" id="PRU00339"/>
    </source>
</evidence>
<dbReference type="Proteomes" id="UP001155660">
    <property type="component" value="Chromosome A4"/>
</dbReference>
<organism evidence="2">
    <name type="scientific">Cyprinus carpio</name>
    <name type="common">Common carp</name>
    <dbReference type="NCBI Taxonomy" id="7962"/>
    <lineage>
        <taxon>Eukaryota</taxon>
        <taxon>Metazoa</taxon>
        <taxon>Chordata</taxon>
        <taxon>Craniata</taxon>
        <taxon>Vertebrata</taxon>
        <taxon>Euteleostomi</taxon>
        <taxon>Actinopterygii</taxon>
        <taxon>Neopterygii</taxon>
        <taxon>Teleostei</taxon>
        <taxon>Ostariophysi</taxon>
        <taxon>Cypriniformes</taxon>
        <taxon>Cyprinidae</taxon>
        <taxon>Cyprininae</taxon>
        <taxon>Cyprinus</taxon>
    </lineage>
</organism>
<dbReference type="KEGG" id="ccar:109075701"/>
<dbReference type="OrthoDB" id="1658288at2759"/>
<dbReference type="SMART" id="SM00028">
    <property type="entry name" value="TPR"/>
    <property type="match status" value="2"/>
</dbReference>
<reference evidence="2" key="1">
    <citation type="submission" date="2025-08" db="UniProtKB">
        <authorList>
            <consortium name="RefSeq"/>
        </authorList>
    </citation>
    <scope>IDENTIFICATION</scope>
    <source>
        <tissue evidence="2">Muscle</tissue>
    </source>
</reference>